<keyword evidence="3" id="KW-1185">Reference proteome</keyword>
<evidence type="ECO:0000313" key="2">
    <source>
        <dbReference type="EMBL" id="KAG1906479.1"/>
    </source>
</evidence>
<dbReference type="Proteomes" id="UP001195769">
    <property type="component" value="Unassembled WGS sequence"/>
</dbReference>
<dbReference type="EMBL" id="JABBWK010000004">
    <property type="protein sequence ID" value="KAG1906479.1"/>
    <property type="molecule type" value="Genomic_DNA"/>
</dbReference>
<evidence type="ECO:0000256" key="1">
    <source>
        <dbReference type="SAM" id="MobiDB-lite"/>
    </source>
</evidence>
<sequence length="247" mass="27810">MTTQKNTYMQQLAAAVFTADEDPKVREYFQACPLAFVKPIQGQFTSLHKKYNEINLQLGQTGAGLSFEELNENEKTRILLDCLLQTFPWWVDLHGWWRTNPTYDFKAEALDVFGKGKGKEKEMVLDDADCEDDEGEDAGPLNEDLEPGEILDSEASKDDDPRLYMFHGDEDLGWDSLSDTSGSPSLSFPCPPLPPTPSSGSLSHFQPSDLPIIHHYQRPPITCLNTNVPNEIFLNSPEAVDRPKYLL</sequence>
<dbReference type="AlphaFoldDB" id="A0AAD4HT40"/>
<feature type="compositionally biased region" description="Acidic residues" evidence="1">
    <location>
        <begin position="128"/>
        <end position="152"/>
    </location>
</feature>
<protein>
    <submittedName>
        <fullName evidence="2">Uncharacterized protein</fullName>
    </submittedName>
</protein>
<accession>A0AAD4HT40</accession>
<name>A0AAD4HT40_9AGAM</name>
<reference evidence="2" key="1">
    <citation type="journal article" date="2020" name="New Phytol.">
        <title>Comparative genomics reveals dynamic genome evolution in host specialist ectomycorrhizal fungi.</title>
        <authorList>
            <person name="Lofgren L.A."/>
            <person name="Nguyen N.H."/>
            <person name="Vilgalys R."/>
            <person name="Ruytinx J."/>
            <person name="Liao H.L."/>
            <person name="Branco S."/>
            <person name="Kuo A."/>
            <person name="LaButti K."/>
            <person name="Lipzen A."/>
            <person name="Andreopoulos W."/>
            <person name="Pangilinan J."/>
            <person name="Riley R."/>
            <person name="Hundley H."/>
            <person name="Na H."/>
            <person name="Barry K."/>
            <person name="Grigoriev I.V."/>
            <person name="Stajich J.E."/>
            <person name="Kennedy P.G."/>
        </authorList>
    </citation>
    <scope>NUCLEOTIDE SEQUENCE</scope>
    <source>
        <strain evidence="2">FC203</strain>
    </source>
</reference>
<feature type="compositionally biased region" description="Low complexity" evidence="1">
    <location>
        <begin position="176"/>
        <end position="188"/>
    </location>
</feature>
<organism evidence="2 3">
    <name type="scientific">Suillus fuscotomentosus</name>
    <dbReference type="NCBI Taxonomy" id="1912939"/>
    <lineage>
        <taxon>Eukaryota</taxon>
        <taxon>Fungi</taxon>
        <taxon>Dikarya</taxon>
        <taxon>Basidiomycota</taxon>
        <taxon>Agaricomycotina</taxon>
        <taxon>Agaricomycetes</taxon>
        <taxon>Agaricomycetidae</taxon>
        <taxon>Boletales</taxon>
        <taxon>Suillineae</taxon>
        <taxon>Suillaceae</taxon>
        <taxon>Suillus</taxon>
    </lineage>
</organism>
<evidence type="ECO:0000313" key="3">
    <source>
        <dbReference type="Proteomes" id="UP001195769"/>
    </source>
</evidence>
<dbReference type="GeneID" id="64660377"/>
<proteinExistence type="predicted"/>
<feature type="region of interest" description="Disordered" evidence="1">
    <location>
        <begin position="128"/>
        <end position="162"/>
    </location>
</feature>
<comment type="caution">
    <text evidence="2">The sequence shown here is derived from an EMBL/GenBank/DDBJ whole genome shotgun (WGS) entry which is preliminary data.</text>
</comment>
<feature type="region of interest" description="Disordered" evidence="1">
    <location>
        <begin position="176"/>
        <end position="203"/>
    </location>
</feature>
<gene>
    <name evidence="2" type="ORF">F5891DRAFT_1181889</name>
</gene>
<dbReference type="RefSeq" id="XP_041232054.1">
    <property type="nucleotide sequence ID" value="XM_041366079.1"/>
</dbReference>